<protein>
    <submittedName>
        <fullName evidence="3">Amidase</fullName>
    </submittedName>
</protein>
<comment type="caution">
    <text evidence="3">The sequence shown here is derived from an EMBL/GenBank/DDBJ whole genome shotgun (WGS) entry which is preliminary data.</text>
</comment>
<dbReference type="PANTHER" id="PTHR11895">
    <property type="entry name" value="TRANSAMIDASE"/>
    <property type="match status" value="1"/>
</dbReference>
<dbReference type="Pfam" id="PF01425">
    <property type="entry name" value="Amidase"/>
    <property type="match status" value="1"/>
</dbReference>
<dbReference type="PANTHER" id="PTHR11895:SF7">
    <property type="entry name" value="GLUTAMYL-TRNA(GLN) AMIDOTRANSFERASE SUBUNIT A, MITOCHONDRIAL"/>
    <property type="match status" value="1"/>
</dbReference>
<dbReference type="Proteomes" id="UP000281647">
    <property type="component" value="Unassembled WGS sequence"/>
</dbReference>
<name>A0A432V2R1_9HYPH</name>
<evidence type="ECO:0000259" key="2">
    <source>
        <dbReference type="Pfam" id="PF01425"/>
    </source>
</evidence>
<dbReference type="RefSeq" id="WP_128627772.1">
    <property type="nucleotide sequence ID" value="NZ_RKST01000018.1"/>
</dbReference>
<accession>A0A432V2R1</accession>
<comment type="similarity">
    <text evidence="1">Belongs to the amidase family.</text>
</comment>
<sequence>MASTDCTYLTSTEQARLIKARELSPVELMEASLERIEQYDPVLRAWININGERAMEQARQAETEITAGKYRGPLHGLPYGVKDQMHALGFLTTLGTKVMDESEMVPPYDSTVIKRLADAGAILIGKQNQHEWGKGSTIEFPYGLPRNPWNPDYDASSSSTGSGIAPAAGQCSFSIGEDTGGSVRGPASCNGIVGLRPTFGRISRHGGVMAGYSSDTFGPLARSVEDIAAVMEVVSGHDPNDVLSSPRPVPRYRDHLEEDLRGIKLGLVRELAYGDGVDPEVRAALENALDVLRRQGATIEEISLPLAKHSVALQMLTTDADVASWFLANFLRDRYERFDKGTRTRLVASSLIPATVYHRAMRARTIVRAQVLDAMRKYDALLMPTDVTPPRLVASARETLTDRADVLPKLIRRRIAHYPFSLSNVPAMSVPSGFSAKGLPLSMQIASRPFGESTVLKVGYSYQQATQWHLRHPDLNQTLAAA</sequence>
<keyword evidence="4" id="KW-1185">Reference proteome</keyword>
<dbReference type="SUPFAM" id="SSF75304">
    <property type="entry name" value="Amidase signature (AS) enzymes"/>
    <property type="match status" value="1"/>
</dbReference>
<dbReference type="EMBL" id="RKST01000018">
    <property type="protein sequence ID" value="RUM96493.1"/>
    <property type="molecule type" value="Genomic_DNA"/>
</dbReference>
<dbReference type="InterPro" id="IPR023631">
    <property type="entry name" value="Amidase_dom"/>
</dbReference>
<evidence type="ECO:0000313" key="4">
    <source>
        <dbReference type="Proteomes" id="UP000281647"/>
    </source>
</evidence>
<dbReference type="GO" id="GO:0003824">
    <property type="term" value="F:catalytic activity"/>
    <property type="evidence" value="ECO:0007669"/>
    <property type="project" value="InterPro"/>
</dbReference>
<dbReference type="OrthoDB" id="9777859at2"/>
<evidence type="ECO:0000256" key="1">
    <source>
        <dbReference type="ARBA" id="ARBA00009199"/>
    </source>
</evidence>
<evidence type="ECO:0000313" key="3">
    <source>
        <dbReference type="EMBL" id="RUM96493.1"/>
    </source>
</evidence>
<reference evidence="3 4" key="1">
    <citation type="submission" date="2018-11" db="EMBL/GenBank/DDBJ databases">
        <title>Pseudaminobacter arsenicus sp. nov., an arsenic-resistant bacterium isolated from arsenic-rich aquifers.</title>
        <authorList>
            <person name="Mu Y."/>
        </authorList>
    </citation>
    <scope>NUCLEOTIDE SEQUENCE [LARGE SCALE GENOMIC DNA]</scope>
    <source>
        <strain evidence="3 4">CB3</strain>
    </source>
</reference>
<feature type="domain" description="Amidase" evidence="2">
    <location>
        <begin position="27"/>
        <end position="456"/>
    </location>
</feature>
<organism evidence="3 4">
    <name type="scientific">Borborobacter arsenicus</name>
    <dbReference type="NCBI Taxonomy" id="1851146"/>
    <lineage>
        <taxon>Bacteria</taxon>
        <taxon>Pseudomonadati</taxon>
        <taxon>Pseudomonadota</taxon>
        <taxon>Alphaproteobacteria</taxon>
        <taxon>Hyphomicrobiales</taxon>
        <taxon>Phyllobacteriaceae</taxon>
        <taxon>Borborobacter</taxon>
    </lineage>
</organism>
<dbReference type="Gene3D" id="3.90.1300.10">
    <property type="entry name" value="Amidase signature (AS) domain"/>
    <property type="match status" value="1"/>
</dbReference>
<dbReference type="AlphaFoldDB" id="A0A432V2R1"/>
<dbReference type="InterPro" id="IPR036928">
    <property type="entry name" value="AS_sf"/>
</dbReference>
<gene>
    <name evidence="3" type="ORF">EET67_17165</name>
</gene>
<dbReference type="InterPro" id="IPR000120">
    <property type="entry name" value="Amidase"/>
</dbReference>
<proteinExistence type="inferred from homology"/>